<dbReference type="GO" id="GO:0031048">
    <property type="term" value="P:regulatory ncRNA-mediated heterochromatin formation"/>
    <property type="evidence" value="ECO:0007669"/>
    <property type="project" value="TreeGrafter"/>
</dbReference>
<reference evidence="2" key="1">
    <citation type="journal article" date="2023" name="Mol. Biol. Evol.">
        <title>Third-Generation Sequencing Reveals the Adaptive Role of the Epigenome in Three Deep-Sea Polychaetes.</title>
        <authorList>
            <person name="Perez M."/>
            <person name="Aroh O."/>
            <person name="Sun Y."/>
            <person name="Lan Y."/>
            <person name="Juniper S.K."/>
            <person name="Young C.R."/>
            <person name="Angers B."/>
            <person name="Qian P.Y."/>
        </authorList>
    </citation>
    <scope>NUCLEOTIDE SEQUENCE</scope>
    <source>
        <strain evidence="2">P08H-3</strain>
    </source>
</reference>
<dbReference type="Pfam" id="PF22749">
    <property type="entry name" value="Arb2"/>
    <property type="match status" value="1"/>
</dbReference>
<name>A0AAD9JV28_9ANNE</name>
<dbReference type="InterPro" id="IPR053858">
    <property type="entry name" value="Arb2_dom"/>
</dbReference>
<dbReference type="PANTHER" id="PTHR21357">
    <property type="entry name" value="FAM172 FAMILY PROTEIN HOMOLOG CG10038"/>
    <property type="match status" value="1"/>
</dbReference>
<dbReference type="InterPro" id="IPR003006">
    <property type="entry name" value="Ig/MHC_CS"/>
</dbReference>
<protein>
    <recommendedName>
        <fullName evidence="1">Arb2 domain-containing protein</fullName>
    </recommendedName>
</protein>
<organism evidence="2 3">
    <name type="scientific">Paralvinella palmiformis</name>
    <dbReference type="NCBI Taxonomy" id="53620"/>
    <lineage>
        <taxon>Eukaryota</taxon>
        <taxon>Metazoa</taxon>
        <taxon>Spiralia</taxon>
        <taxon>Lophotrochozoa</taxon>
        <taxon>Annelida</taxon>
        <taxon>Polychaeta</taxon>
        <taxon>Sedentaria</taxon>
        <taxon>Canalipalpata</taxon>
        <taxon>Terebellida</taxon>
        <taxon>Terebelliformia</taxon>
        <taxon>Alvinellidae</taxon>
        <taxon>Paralvinella</taxon>
    </lineage>
</organism>
<dbReference type="InterPro" id="IPR048263">
    <property type="entry name" value="Arb2"/>
</dbReference>
<dbReference type="AlphaFoldDB" id="A0AAD9JV28"/>
<comment type="caution">
    <text evidence="2">The sequence shown here is derived from an EMBL/GenBank/DDBJ whole genome shotgun (WGS) entry which is preliminary data.</text>
</comment>
<evidence type="ECO:0000313" key="3">
    <source>
        <dbReference type="Proteomes" id="UP001208570"/>
    </source>
</evidence>
<evidence type="ECO:0000259" key="1">
    <source>
        <dbReference type="Pfam" id="PF22749"/>
    </source>
</evidence>
<keyword evidence="3" id="KW-1185">Reference proteome</keyword>
<evidence type="ECO:0000313" key="2">
    <source>
        <dbReference type="EMBL" id="KAK2159692.1"/>
    </source>
</evidence>
<dbReference type="PROSITE" id="PS00290">
    <property type="entry name" value="IG_MHC"/>
    <property type="match status" value="1"/>
</dbReference>
<dbReference type="EMBL" id="JAODUP010000148">
    <property type="protein sequence ID" value="KAK2159692.1"/>
    <property type="molecule type" value="Genomic_DNA"/>
</dbReference>
<dbReference type="GO" id="GO:0035197">
    <property type="term" value="F:siRNA binding"/>
    <property type="evidence" value="ECO:0007669"/>
    <property type="project" value="TreeGrafter"/>
</dbReference>
<accession>A0AAD9JV28</accession>
<proteinExistence type="predicted"/>
<dbReference type="GO" id="GO:0005634">
    <property type="term" value="C:nucleus"/>
    <property type="evidence" value="ECO:0007669"/>
    <property type="project" value="TreeGrafter"/>
</dbReference>
<dbReference type="PANTHER" id="PTHR21357:SF4">
    <property type="entry name" value="FAM172 FAMILY PROTEIN HOMOLOG CG10038"/>
    <property type="match status" value="1"/>
</dbReference>
<sequence length="307" mass="35208">MVYKYGLHTFIRSNISPPVVLTENIYQFLHQEFGLKAITIPVDSKGDETTVVFFMTQEAFQKETVLILMNETTPKQTDQWTTSHVTDSVLRNGSQLPYIEFGQREGYGVIVLNNNLNIIRHSPQTKQTSDFESLDIQAIYVWDRFIEKSAAKRIAVVAHGYGAAATSRLSDKRKEFRRRVFAIAFTDPEYGSYRQSKQTKRLLTEVSPFYKISRGNSTSTTSQNKASQRPYFIILLKRAGIETHHLVKVSTKIIRSIIEYACRVWHTSLTTRQTNQLENIQKGAMRIRFCGMRYNDATATARIPTGF</sequence>
<feature type="domain" description="Arb2" evidence="1">
    <location>
        <begin position="20"/>
        <end position="192"/>
    </location>
</feature>
<gene>
    <name evidence="2" type="ORF">LSH36_148g06028</name>
</gene>
<dbReference type="Proteomes" id="UP001208570">
    <property type="component" value="Unassembled WGS sequence"/>
</dbReference>